<keyword evidence="2" id="KW-1185">Reference proteome</keyword>
<sequence length="136" mass="15809">MFEVEGNEIKFLYNSNKMGDRETLAYVKSLHQHVINELDVYQNDMTPTQISELANKLEVRIIDLFDRESAYFREQIEGKDVQEKDLLNILQKEKECLNTPILISKHVSKMLDSSAETISLDMVFKNIPPSDETKNQ</sequence>
<dbReference type="Gene3D" id="3.40.30.10">
    <property type="entry name" value="Glutaredoxin"/>
    <property type="match status" value="1"/>
</dbReference>
<gene>
    <name evidence="1" type="ORF">KI659_03920</name>
</gene>
<organism evidence="1 2">
    <name type="scientific">Litoribacter ruber</name>
    <dbReference type="NCBI Taxonomy" id="702568"/>
    <lineage>
        <taxon>Bacteria</taxon>
        <taxon>Pseudomonadati</taxon>
        <taxon>Bacteroidota</taxon>
        <taxon>Cytophagia</taxon>
        <taxon>Cytophagales</taxon>
        <taxon>Cyclobacteriaceae</taxon>
        <taxon>Litoribacter</taxon>
    </lineage>
</organism>
<dbReference type="EMBL" id="JAHCMY010000001">
    <property type="protein sequence ID" value="MBS9523158.1"/>
    <property type="molecule type" value="Genomic_DNA"/>
</dbReference>
<dbReference type="AlphaFoldDB" id="A0AAP2CEW6"/>
<proteinExistence type="predicted"/>
<comment type="caution">
    <text evidence="1">The sequence shown here is derived from an EMBL/GenBank/DDBJ whole genome shotgun (WGS) entry which is preliminary data.</text>
</comment>
<name>A0AAP2CEW6_9BACT</name>
<evidence type="ECO:0000313" key="2">
    <source>
        <dbReference type="Proteomes" id="UP001319104"/>
    </source>
</evidence>
<accession>A0AAP2CEW6</accession>
<protein>
    <submittedName>
        <fullName evidence="1">Uncharacterized protein</fullName>
    </submittedName>
</protein>
<dbReference type="RefSeq" id="WP_213944022.1">
    <property type="nucleotide sequence ID" value="NZ_JAHBGI010000003.1"/>
</dbReference>
<dbReference type="Proteomes" id="UP001319104">
    <property type="component" value="Unassembled WGS sequence"/>
</dbReference>
<reference evidence="1 2" key="1">
    <citation type="submission" date="2021-05" db="EMBL/GenBank/DDBJ databases">
        <authorList>
            <person name="Zhang Z.D."/>
            <person name="Osman G."/>
        </authorList>
    </citation>
    <scope>NUCLEOTIDE SEQUENCE [LARGE SCALE GENOMIC DNA]</scope>
    <source>
        <strain evidence="1 2">KCTC 32217</strain>
    </source>
</reference>
<evidence type="ECO:0000313" key="1">
    <source>
        <dbReference type="EMBL" id="MBS9523158.1"/>
    </source>
</evidence>